<evidence type="ECO:0000256" key="5">
    <source>
        <dbReference type="ARBA" id="ARBA00022701"/>
    </source>
</evidence>
<dbReference type="GO" id="GO:0005524">
    <property type="term" value="F:ATP binding"/>
    <property type="evidence" value="ECO:0007669"/>
    <property type="project" value="UniProtKB-KW"/>
</dbReference>
<dbReference type="GO" id="GO:0070740">
    <property type="term" value="F:tubulin-glutamic acid ligase activity"/>
    <property type="evidence" value="ECO:0007669"/>
    <property type="project" value="TreeGrafter"/>
</dbReference>
<dbReference type="Gene3D" id="3.30.470.20">
    <property type="entry name" value="ATP-grasp fold, B domain"/>
    <property type="match status" value="1"/>
</dbReference>
<comment type="subcellular location">
    <subcellularLocation>
        <location evidence="1">Cytoplasm</location>
        <location evidence="1">Cytoskeleton</location>
        <location evidence="1">Cilium basal body</location>
    </subcellularLocation>
</comment>
<name>S9USW9_9TRYP</name>
<evidence type="ECO:0000256" key="9">
    <source>
        <dbReference type="ARBA" id="ARBA00023212"/>
    </source>
</evidence>
<evidence type="ECO:0000256" key="10">
    <source>
        <dbReference type="ARBA" id="ARBA00023273"/>
    </source>
</evidence>
<keyword evidence="10" id="KW-0966">Cell projection</keyword>
<evidence type="ECO:0000256" key="3">
    <source>
        <dbReference type="ARBA" id="ARBA00022490"/>
    </source>
</evidence>
<keyword evidence="3" id="KW-0963">Cytoplasm</keyword>
<keyword evidence="7" id="KW-0067">ATP-binding</keyword>
<evidence type="ECO:0000256" key="8">
    <source>
        <dbReference type="ARBA" id="ARBA00023069"/>
    </source>
</evidence>
<dbReference type="EMBL" id="ATMH01010386">
    <property type="protein sequence ID" value="EPY17626.1"/>
    <property type="molecule type" value="Genomic_DNA"/>
</dbReference>
<keyword evidence="6" id="KW-0547">Nucleotide-binding</keyword>
<dbReference type="GO" id="GO:0036064">
    <property type="term" value="C:ciliary basal body"/>
    <property type="evidence" value="ECO:0007669"/>
    <property type="project" value="TreeGrafter"/>
</dbReference>
<sequence>MLGGFIVSKYIDNPLLIGGRKFDLRLYTLVTSFKPLVAYLHRDGFARFCATRYTSDCFSEEALGAHLTNVALQKGDAHYNTTHGGKWSFHNVFLYIQSRYGTYVAEGLMTSIEFLIYHSLKAMENVMYNDKHSFELYGYDILIDGNIRPHLIEVNASPSLSVTTTSDRLMKEEVLSDAMRLVIPPGYPSSRAMSYWEYRTRTDLTANIKTGFKLLQF</sequence>
<keyword evidence="8" id="KW-0969">Cilium</keyword>
<evidence type="ECO:0000256" key="7">
    <source>
        <dbReference type="ARBA" id="ARBA00022840"/>
    </source>
</evidence>
<dbReference type="SUPFAM" id="SSF56059">
    <property type="entry name" value="Glutathione synthetase ATP-binding domain-like"/>
    <property type="match status" value="1"/>
</dbReference>
<dbReference type="GO" id="GO:0015631">
    <property type="term" value="F:tubulin binding"/>
    <property type="evidence" value="ECO:0007669"/>
    <property type="project" value="TreeGrafter"/>
</dbReference>
<dbReference type="GO" id="GO:0005874">
    <property type="term" value="C:microtubule"/>
    <property type="evidence" value="ECO:0007669"/>
    <property type="project" value="UniProtKB-KW"/>
</dbReference>
<dbReference type="PANTHER" id="PTHR12241:SF31">
    <property type="entry name" value="POLYGLUTAMYLASE COMPLEX SUBUNIT TTLL1"/>
    <property type="match status" value="1"/>
</dbReference>
<proteinExistence type="inferred from homology"/>
<accession>S9USW9</accession>
<dbReference type="GO" id="GO:0000226">
    <property type="term" value="P:microtubule cytoskeleton organization"/>
    <property type="evidence" value="ECO:0007669"/>
    <property type="project" value="TreeGrafter"/>
</dbReference>
<dbReference type="PANTHER" id="PTHR12241">
    <property type="entry name" value="TUBULIN POLYGLUTAMYLASE"/>
    <property type="match status" value="1"/>
</dbReference>
<keyword evidence="12" id="KW-1185">Reference proteome</keyword>
<evidence type="ECO:0000313" key="12">
    <source>
        <dbReference type="Proteomes" id="UP000015354"/>
    </source>
</evidence>
<dbReference type="AlphaFoldDB" id="S9USW9"/>
<dbReference type="PROSITE" id="PS51221">
    <property type="entry name" value="TTL"/>
    <property type="match status" value="1"/>
</dbReference>
<keyword evidence="4 11" id="KW-0436">Ligase</keyword>
<reference evidence="11 12" key="1">
    <citation type="journal article" date="2013" name="PLoS ONE">
        <title>Predicting the Proteins of Angomonas deanei, Strigomonas culicis and Their Respective Endosymbionts Reveals New Aspects of the Trypanosomatidae Family.</title>
        <authorList>
            <person name="Motta M.C."/>
            <person name="Martins A.C."/>
            <person name="de Souza S.S."/>
            <person name="Catta-Preta C.M."/>
            <person name="Silva R."/>
            <person name="Klein C.C."/>
            <person name="de Almeida L.G."/>
            <person name="de Lima Cunha O."/>
            <person name="Ciapina L.P."/>
            <person name="Brocchi M."/>
            <person name="Colabardini A.C."/>
            <person name="de Araujo Lima B."/>
            <person name="Machado C.R."/>
            <person name="de Almeida Soares C.M."/>
            <person name="Probst C.M."/>
            <person name="de Menezes C.B."/>
            <person name="Thompson C.E."/>
            <person name="Bartholomeu D.C."/>
            <person name="Gradia D.F."/>
            <person name="Pavoni D.P."/>
            <person name="Grisard E.C."/>
            <person name="Fantinatti-Garboggini F."/>
            <person name="Marchini F.K."/>
            <person name="Rodrigues-Luiz G.F."/>
            <person name="Wagner G."/>
            <person name="Goldman G.H."/>
            <person name="Fietto J.L."/>
            <person name="Elias M.C."/>
            <person name="Goldman M.H."/>
            <person name="Sagot M.F."/>
            <person name="Pereira M."/>
            <person name="Stoco P.H."/>
            <person name="de Mendonca-Neto R.P."/>
            <person name="Teixeira S.M."/>
            <person name="Maciel T.E."/>
            <person name="de Oliveira Mendes T.A."/>
            <person name="Urmenyi T.P."/>
            <person name="de Souza W."/>
            <person name="Schenkman S."/>
            <person name="de Vasconcelos A.T."/>
        </authorList>
    </citation>
    <scope>NUCLEOTIDE SEQUENCE [LARGE SCALE GENOMIC DNA]</scope>
</reference>
<protein>
    <submittedName>
        <fullName evidence="11">Tubulin tyrosine ligase</fullName>
    </submittedName>
</protein>
<dbReference type="OrthoDB" id="277123at2759"/>
<evidence type="ECO:0000256" key="2">
    <source>
        <dbReference type="ARBA" id="ARBA00006118"/>
    </source>
</evidence>
<evidence type="ECO:0000256" key="1">
    <source>
        <dbReference type="ARBA" id="ARBA00004120"/>
    </source>
</evidence>
<evidence type="ECO:0000256" key="4">
    <source>
        <dbReference type="ARBA" id="ARBA00022598"/>
    </source>
</evidence>
<keyword evidence="5" id="KW-0493">Microtubule</keyword>
<keyword evidence="9" id="KW-0206">Cytoskeleton</keyword>
<dbReference type="Pfam" id="PF03133">
    <property type="entry name" value="TTL"/>
    <property type="match status" value="1"/>
</dbReference>
<comment type="similarity">
    <text evidence="2">Belongs to the tubulin polyglutamylase family.</text>
</comment>
<dbReference type="Proteomes" id="UP000015354">
    <property type="component" value="Unassembled WGS sequence"/>
</dbReference>
<dbReference type="InterPro" id="IPR004344">
    <property type="entry name" value="TTL/TTLL_fam"/>
</dbReference>
<gene>
    <name evidence="11" type="ORF">STCU_10500</name>
</gene>
<comment type="caution">
    <text evidence="11">The sequence shown here is derived from an EMBL/GenBank/DDBJ whole genome shotgun (WGS) entry which is preliminary data.</text>
</comment>
<evidence type="ECO:0000256" key="6">
    <source>
        <dbReference type="ARBA" id="ARBA00022741"/>
    </source>
</evidence>
<organism evidence="11 12">
    <name type="scientific">Strigomonas culicis</name>
    <dbReference type="NCBI Taxonomy" id="28005"/>
    <lineage>
        <taxon>Eukaryota</taxon>
        <taxon>Discoba</taxon>
        <taxon>Euglenozoa</taxon>
        <taxon>Kinetoplastea</taxon>
        <taxon>Metakinetoplastina</taxon>
        <taxon>Trypanosomatida</taxon>
        <taxon>Trypanosomatidae</taxon>
        <taxon>Strigomonadinae</taxon>
        <taxon>Strigomonas</taxon>
    </lineage>
</organism>
<evidence type="ECO:0000313" key="11">
    <source>
        <dbReference type="EMBL" id="EPY17626.1"/>
    </source>
</evidence>